<proteinExistence type="predicted"/>
<gene>
    <name evidence="1" type="ORF">DKT69_26340</name>
</gene>
<reference evidence="1 2" key="1">
    <citation type="submission" date="2018-05" db="EMBL/GenBank/DDBJ databases">
        <title>Micromonosporas from Atacama Desert.</title>
        <authorList>
            <person name="Carro L."/>
            <person name="Golinska P."/>
            <person name="Klenk H.-P."/>
            <person name="Goodfellow M."/>
        </authorList>
    </citation>
    <scope>NUCLEOTIDE SEQUENCE [LARGE SCALE GENOMIC DNA]</scope>
    <source>
        <strain evidence="1 2">4G51</strain>
    </source>
</reference>
<evidence type="ECO:0000313" key="2">
    <source>
        <dbReference type="Proteomes" id="UP000246050"/>
    </source>
</evidence>
<name>A0A317DFS0_9ACTN</name>
<organism evidence="1 2">
    <name type="scientific">Micromonospora sicca</name>
    <dbReference type="NCBI Taxonomy" id="2202420"/>
    <lineage>
        <taxon>Bacteria</taxon>
        <taxon>Bacillati</taxon>
        <taxon>Actinomycetota</taxon>
        <taxon>Actinomycetes</taxon>
        <taxon>Micromonosporales</taxon>
        <taxon>Micromonosporaceae</taxon>
        <taxon>Micromonospora</taxon>
    </lineage>
</organism>
<protein>
    <submittedName>
        <fullName evidence="1">Uncharacterized protein</fullName>
    </submittedName>
</protein>
<dbReference type="EMBL" id="QGKS01000315">
    <property type="protein sequence ID" value="PWR11583.1"/>
    <property type="molecule type" value="Genomic_DNA"/>
</dbReference>
<sequence>MYPESGADSLVAAPSATAVLAGGPLPLASLAPRLGLTSAAVTTFARPLMDTGQEWARGPAAVSVQSLVVP</sequence>
<comment type="caution">
    <text evidence="1">The sequence shown here is derived from an EMBL/GenBank/DDBJ whole genome shotgun (WGS) entry which is preliminary data.</text>
</comment>
<dbReference type="RefSeq" id="WP_109804191.1">
    <property type="nucleotide sequence ID" value="NZ_QGKS01000315.1"/>
</dbReference>
<dbReference type="AlphaFoldDB" id="A0A317DFS0"/>
<accession>A0A317DFS0</accession>
<evidence type="ECO:0000313" key="1">
    <source>
        <dbReference type="EMBL" id="PWR11583.1"/>
    </source>
</evidence>
<dbReference type="Proteomes" id="UP000246050">
    <property type="component" value="Unassembled WGS sequence"/>
</dbReference>